<dbReference type="AlphaFoldDB" id="A0AAV7QX79"/>
<comment type="caution">
    <text evidence="2">The sequence shown here is derived from an EMBL/GenBank/DDBJ whole genome shotgun (WGS) entry which is preliminary data.</text>
</comment>
<organism evidence="2 3">
    <name type="scientific">Pleurodeles waltl</name>
    <name type="common">Iberian ribbed newt</name>
    <dbReference type="NCBI Taxonomy" id="8319"/>
    <lineage>
        <taxon>Eukaryota</taxon>
        <taxon>Metazoa</taxon>
        <taxon>Chordata</taxon>
        <taxon>Craniata</taxon>
        <taxon>Vertebrata</taxon>
        <taxon>Euteleostomi</taxon>
        <taxon>Amphibia</taxon>
        <taxon>Batrachia</taxon>
        <taxon>Caudata</taxon>
        <taxon>Salamandroidea</taxon>
        <taxon>Salamandridae</taxon>
        <taxon>Pleurodelinae</taxon>
        <taxon>Pleurodeles</taxon>
    </lineage>
</organism>
<gene>
    <name evidence="2" type="ORF">NDU88_010883</name>
</gene>
<evidence type="ECO:0000313" key="2">
    <source>
        <dbReference type="EMBL" id="KAJ1144585.1"/>
    </source>
</evidence>
<proteinExistence type="predicted"/>
<feature type="region of interest" description="Disordered" evidence="1">
    <location>
        <begin position="15"/>
        <end position="45"/>
    </location>
</feature>
<dbReference type="EMBL" id="JANPWB010000010">
    <property type="protein sequence ID" value="KAJ1144585.1"/>
    <property type="molecule type" value="Genomic_DNA"/>
</dbReference>
<name>A0AAV7QX79_PLEWA</name>
<accession>A0AAV7QX79</accession>
<dbReference type="Proteomes" id="UP001066276">
    <property type="component" value="Chromosome 6"/>
</dbReference>
<evidence type="ECO:0000313" key="3">
    <source>
        <dbReference type="Proteomes" id="UP001066276"/>
    </source>
</evidence>
<evidence type="ECO:0000256" key="1">
    <source>
        <dbReference type="SAM" id="MobiDB-lite"/>
    </source>
</evidence>
<reference evidence="2" key="1">
    <citation type="journal article" date="2022" name="bioRxiv">
        <title>Sequencing and chromosome-scale assembly of the giantPleurodeles waltlgenome.</title>
        <authorList>
            <person name="Brown T."/>
            <person name="Elewa A."/>
            <person name="Iarovenko S."/>
            <person name="Subramanian E."/>
            <person name="Araus A.J."/>
            <person name="Petzold A."/>
            <person name="Susuki M."/>
            <person name="Suzuki K.-i.T."/>
            <person name="Hayashi T."/>
            <person name="Toyoda A."/>
            <person name="Oliveira C."/>
            <person name="Osipova E."/>
            <person name="Leigh N.D."/>
            <person name="Simon A."/>
            <person name="Yun M.H."/>
        </authorList>
    </citation>
    <scope>NUCLEOTIDE SEQUENCE</scope>
    <source>
        <strain evidence="2">20211129_DDA</strain>
        <tissue evidence="2">Liver</tissue>
    </source>
</reference>
<protein>
    <submittedName>
        <fullName evidence="2">Uncharacterized protein</fullName>
    </submittedName>
</protein>
<keyword evidence="3" id="KW-1185">Reference proteome</keyword>
<sequence length="157" mass="18325">MTGRLRKNCVPSRRIGLPMEEVKKGAKRKRAAGSKQKATESNKESQIKEQILSQAIKAKVFKTTNNFSFHVFPDMSISAAQRRCEFVSLIDDFKKLGALIYYEHDSWTRLQDARTQLKDLFLSQEIVNHNTCFQQYYEEREHVGKLLAHYVKKRQNT</sequence>